<feature type="compositionally biased region" description="Basic and acidic residues" evidence="1">
    <location>
        <begin position="717"/>
        <end position="742"/>
    </location>
</feature>
<dbReference type="GO" id="GO:0001917">
    <property type="term" value="C:photoreceptor inner segment"/>
    <property type="evidence" value="ECO:0007669"/>
    <property type="project" value="TreeGrafter"/>
</dbReference>
<feature type="domain" description="CCDC66" evidence="2">
    <location>
        <begin position="372"/>
        <end position="517"/>
    </location>
</feature>
<feature type="region of interest" description="Disordered" evidence="1">
    <location>
        <begin position="700"/>
        <end position="742"/>
    </location>
</feature>
<name>A0AAW0IYP0_MYOGA</name>
<accession>A0AAW0IYP0</accession>
<feature type="non-terminal residue" evidence="3">
    <location>
        <position position="812"/>
    </location>
</feature>
<dbReference type="GO" id="GO:0005874">
    <property type="term" value="C:microtubule"/>
    <property type="evidence" value="ECO:0007669"/>
    <property type="project" value="TreeGrafter"/>
</dbReference>
<comment type="caution">
    <text evidence="3">The sequence shown here is derived from an EMBL/GenBank/DDBJ whole genome shotgun (WGS) entry which is preliminary data.</text>
</comment>
<evidence type="ECO:0000313" key="3">
    <source>
        <dbReference type="EMBL" id="KAK7819740.1"/>
    </source>
</evidence>
<dbReference type="EMBL" id="JBBHLL010000077">
    <property type="protein sequence ID" value="KAK7819740.1"/>
    <property type="molecule type" value="Genomic_DNA"/>
</dbReference>
<proteinExistence type="predicted"/>
<dbReference type="PANTHER" id="PTHR22736:SF2">
    <property type="entry name" value="COILED-COIL DOMAIN-CONTAINING PROTEIN 66"/>
    <property type="match status" value="1"/>
</dbReference>
<dbReference type="Proteomes" id="UP001488838">
    <property type="component" value="Unassembled WGS sequence"/>
</dbReference>
<dbReference type="GO" id="GO:0008017">
    <property type="term" value="F:microtubule binding"/>
    <property type="evidence" value="ECO:0007669"/>
    <property type="project" value="TreeGrafter"/>
</dbReference>
<feature type="compositionally biased region" description="Basic and acidic residues" evidence="1">
    <location>
        <begin position="540"/>
        <end position="550"/>
    </location>
</feature>
<protein>
    <recommendedName>
        <fullName evidence="2">CCDC66 domain-containing protein</fullName>
    </recommendedName>
</protein>
<reference evidence="3 4" key="1">
    <citation type="journal article" date="2023" name="bioRxiv">
        <title>Conserved and derived expression patterns and positive selection on dental genes reveal complex evolutionary context of ever-growing rodent molars.</title>
        <authorList>
            <person name="Calamari Z.T."/>
            <person name="Song A."/>
            <person name="Cohen E."/>
            <person name="Akter M."/>
            <person name="Roy R.D."/>
            <person name="Hallikas O."/>
            <person name="Christensen M.M."/>
            <person name="Li P."/>
            <person name="Marangoni P."/>
            <person name="Jernvall J."/>
            <person name="Klein O.D."/>
        </authorList>
    </citation>
    <scope>NUCLEOTIDE SEQUENCE [LARGE SCALE GENOMIC DNA]</scope>
    <source>
        <strain evidence="3">V071</strain>
    </source>
</reference>
<feature type="compositionally biased region" description="Polar residues" evidence="1">
    <location>
        <begin position="700"/>
        <end position="715"/>
    </location>
</feature>
<dbReference type="Pfam" id="PF15236">
    <property type="entry name" value="CCDC66"/>
    <property type="match status" value="1"/>
</dbReference>
<organism evidence="3 4">
    <name type="scientific">Myodes glareolus</name>
    <name type="common">Bank vole</name>
    <name type="synonym">Clethrionomys glareolus</name>
    <dbReference type="NCBI Taxonomy" id="447135"/>
    <lineage>
        <taxon>Eukaryota</taxon>
        <taxon>Metazoa</taxon>
        <taxon>Chordata</taxon>
        <taxon>Craniata</taxon>
        <taxon>Vertebrata</taxon>
        <taxon>Euteleostomi</taxon>
        <taxon>Mammalia</taxon>
        <taxon>Eutheria</taxon>
        <taxon>Euarchontoglires</taxon>
        <taxon>Glires</taxon>
        <taxon>Rodentia</taxon>
        <taxon>Myomorpha</taxon>
        <taxon>Muroidea</taxon>
        <taxon>Cricetidae</taxon>
        <taxon>Arvicolinae</taxon>
        <taxon>Myodes</taxon>
    </lineage>
</organism>
<evidence type="ECO:0000313" key="4">
    <source>
        <dbReference type="Proteomes" id="UP001488838"/>
    </source>
</evidence>
<feature type="compositionally biased region" description="Basic and acidic residues" evidence="1">
    <location>
        <begin position="430"/>
        <end position="460"/>
    </location>
</feature>
<sequence length="812" mass="93439">MNLGDGLKLETELLDGKTKLILSPYEHKSKVSVKNKLVFSQMGNKIKIAKCPLRIKQTGHILRSTQNSYIGSENVFQKKTISSETSQARSEKSRLPFSPSQDSCQQHAEKDCFHFPKESSPAASTVQKIINTADKCRVAQQKPCKTHTSENMNSSVVCLTQDQLQQILMSVSQGNGSVSLAENGKKEKASRDSFQLISVPSQSKSVNATGSLQKTEAVSPVSDEGKCVLSRAQEALQQCEKKMAIENEWKPADIFSTLGERERDRSLLEARRAQWKKELGNLYAFWYRFLDRFWLSILMDGQYLKLVSHWMGEEHDRWAVHSDSLTSHAGSQFRLSCQRTHQHSESCCVSPDTQELTDVHSVYTPSLAIQLEPSEEQRAKPVTDMTVSYSQKTNFLRSMTALLDPAQIEEREKRRHKQLEHQKAIMAQVEENRRKKQQEEEQRKKEEQEEEQRLAREREEMQRQYEEDILKQKQKEEIMTLKTNELFHTMQRAQELAQRLKQEQRIRELTQKGHDASRLIKNLGAIVDYKASTTISSSGRDAEETAEETHATTPSTNSPRTDIGVQTDDLNLGIFNELQHCGSLTERGTRNFSSPEISTEFNGHTSTKKDKQELSIAKGTYLDKETSWPNGQYNQYRRTEKQTKHIMKKCPKKPAWNINKPLKRYVPASARYPIHLQKEKEEKKLRRQMELLHLLERNNPENLFQNRGPSPQVLASSHRETESENRLQLIKKAEEPLKTPSDIKECDYEKENLALGDDCDQQQELFDSDHTRDPLLNPKLVKNRDRQQAILKGLSELRQGLLQKQKELETNL</sequence>
<feature type="region of interest" description="Disordered" evidence="1">
    <location>
        <begin position="535"/>
        <end position="565"/>
    </location>
</feature>
<keyword evidence="4" id="KW-1185">Reference proteome</keyword>
<feature type="region of interest" description="Disordered" evidence="1">
    <location>
        <begin position="426"/>
        <end position="460"/>
    </location>
</feature>
<dbReference type="AlphaFoldDB" id="A0AAW0IYP0"/>
<evidence type="ECO:0000256" key="1">
    <source>
        <dbReference type="SAM" id="MobiDB-lite"/>
    </source>
</evidence>
<feature type="region of interest" description="Disordered" evidence="1">
    <location>
        <begin position="586"/>
        <end position="612"/>
    </location>
</feature>
<dbReference type="GO" id="GO:0060271">
    <property type="term" value="P:cilium assembly"/>
    <property type="evidence" value="ECO:0007669"/>
    <property type="project" value="TreeGrafter"/>
</dbReference>
<dbReference type="InterPro" id="IPR039183">
    <property type="entry name" value="CCD66"/>
</dbReference>
<dbReference type="InterPro" id="IPR040467">
    <property type="entry name" value="CCDC66_dom"/>
</dbReference>
<dbReference type="PANTHER" id="PTHR22736">
    <property type="entry name" value="COILED-COIL DOMAIN-CONTAINING PROTEIN 66"/>
    <property type="match status" value="1"/>
</dbReference>
<dbReference type="GO" id="GO:0005929">
    <property type="term" value="C:cilium"/>
    <property type="evidence" value="ECO:0007669"/>
    <property type="project" value="TreeGrafter"/>
</dbReference>
<evidence type="ECO:0000259" key="2">
    <source>
        <dbReference type="Pfam" id="PF15236"/>
    </source>
</evidence>
<gene>
    <name evidence="3" type="ORF">U0070_012346</name>
</gene>
<feature type="region of interest" description="Disordered" evidence="1">
    <location>
        <begin position="83"/>
        <end position="103"/>
    </location>
</feature>
<feature type="compositionally biased region" description="Polar residues" evidence="1">
    <location>
        <begin position="590"/>
        <end position="605"/>
    </location>
</feature>